<gene>
    <name evidence="2" type="ORF">AB8O55_16750</name>
</gene>
<dbReference type="RefSeq" id="WP_345368299.1">
    <property type="nucleotide sequence ID" value="NZ_BAABII010000035.1"/>
</dbReference>
<feature type="region of interest" description="Disordered" evidence="1">
    <location>
        <begin position="1"/>
        <end position="24"/>
    </location>
</feature>
<evidence type="ECO:0008006" key="4">
    <source>
        <dbReference type="Google" id="ProtNLM"/>
    </source>
</evidence>
<feature type="compositionally biased region" description="Low complexity" evidence="1">
    <location>
        <begin position="132"/>
        <end position="141"/>
    </location>
</feature>
<protein>
    <recommendedName>
        <fullName evidence="4">WXG100 family type VII secretion target</fullName>
    </recommendedName>
</protein>
<organism evidence="2 3">
    <name type="scientific">Saccharopolyspora cebuensis</name>
    <dbReference type="NCBI Taxonomy" id="418759"/>
    <lineage>
        <taxon>Bacteria</taxon>
        <taxon>Bacillati</taxon>
        <taxon>Actinomycetota</taxon>
        <taxon>Actinomycetes</taxon>
        <taxon>Pseudonocardiales</taxon>
        <taxon>Pseudonocardiaceae</taxon>
        <taxon>Saccharopolyspora</taxon>
    </lineage>
</organism>
<feature type="compositionally biased region" description="Low complexity" evidence="1">
    <location>
        <begin position="108"/>
        <end position="123"/>
    </location>
</feature>
<keyword evidence="3" id="KW-1185">Reference proteome</keyword>
<evidence type="ECO:0000313" key="3">
    <source>
        <dbReference type="Proteomes" id="UP001564626"/>
    </source>
</evidence>
<dbReference type="EMBL" id="JBGEHV010000030">
    <property type="protein sequence ID" value="MEY8041061.1"/>
    <property type="molecule type" value="Genomic_DNA"/>
</dbReference>
<feature type="region of interest" description="Disordered" evidence="1">
    <location>
        <begin position="82"/>
        <end position="146"/>
    </location>
</feature>
<dbReference type="Proteomes" id="UP001564626">
    <property type="component" value="Unassembled WGS sequence"/>
</dbReference>
<name>A0ABV4CJ43_9PSEU</name>
<comment type="caution">
    <text evidence="2">The sequence shown here is derived from an EMBL/GenBank/DDBJ whole genome shotgun (WGS) entry which is preliminary data.</text>
</comment>
<accession>A0ABV4CJ43</accession>
<evidence type="ECO:0000313" key="2">
    <source>
        <dbReference type="EMBL" id="MEY8041061.1"/>
    </source>
</evidence>
<proteinExistence type="predicted"/>
<evidence type="ECO:0000256" key="1">
    <source>
        <dbReference type="SAM" id="MobiDB-lite"/>
    </source>
</evidence>
<reference evidence="2 3" key="1">
    <citation type="submission" date="2024-08" db="EMBL/GenBank/DDBJ databases">
        <title>Genome mining of Saccharopolyspora cebuensis PGLac3 from Nigerian medicinal plant.</title>
        <authorList>
            <person name="Ezeobiora C.E."/>
            <person name="Igbokwe N.H."/>
            <person name="Amin D.H."/>
            <person name="Mendie U.E."/>
        </authorList>
    </citation>
    <scope>NUCLEOTIDE SEQUENCE [LARGE SCALE GENOMIC DNA]</scope>
    <source>
        <strain evidence="2 3">PGLac3</strain>
    </source>
</reference>
<sequence>MWRWLMPPQPFWTTGDGSKGDRRRDELTCPGHTQDYGHHITGMTVRWYCKCGAYRDEVDAPPPHGNDQPSGDYLEMEVRGLRGQKGPWRSQVTDKPLPTKRTVSPEVTTAPAAASSADTPTADRSTQAGAPGSTHTTSTSTGGTGMSGIEDVVAAVAQARENSEQILAALALIQQWSEGAAGGLTTALGGSSQDEVQHSIAAFSQTTQLATEMHQLVAGAIEQVEQYRNRL</sequence>